<comment type="caution">
    <text evidence="2">The sequence shown here is derived from an EMBL/GenBank/DDBJ whole genome shotgun (WGS) entry which is preliminary data.</text>
</comment>
<gene>
    <name evidence="2" type="ORF">DWB78_12975</name>
</gene>
<proteinExistence type="predicted"/>
<keyword evidence="3" id="KW-1185">Reference proteome</keyword>
<evidence type="ECO:0000313" key="2">
    <source>
        <dbReference type="EMBL" id="RDI72556.1"/>
    </source>
</evidence>
<dbReference type="EMBL" id="QQST01000001">
    <property type="protein sequence ID" value="RDI72556.1"/>
    <property type="molecule type" value="Genomic_DNA"/>
</dbReference>
<feature type="compositionally biased region" description="Basic and acidic residues" evidence="1">
    <location>
        <begin position="56"/>
        <end position="69"/>
    </location>
</feature>
<dbReference type="Proteomes" id="UP000255421">
    <property type="component" value="Unassembled WGS sequence"/>
</dbReference>
<sequence>MSDRGESEDALAADPTVTAAPRPHLPEASAAGVVRCHPVAAVDGGRSDSIGVPRTSELDADVRRPVGGG</sequence>
<feature type="region of interest" description="Disordered" evidence="1">
    <location>
        <begin position="1"/>
        <end position="69"/>
    </location>
</feature>
<organism evidence="2 3">
    <name type="scientific">Halopelagius longus</name>
    <dbReference type="NCBI Taxonomy" id="1236180"/>
    <lineage>
        <taxon>Archaea</taxon>
        <taxon>Methanobacteriati</taxon>
        <taxon>Methanobacteriota</taxon>
        <taxon>Stenosarchaea group</taxon>
        <taxon>Halobacteria</taxon>
        <taxon>Halobacteriales</taxon>
        <taxon>Haloferacaceae</taxon>
    </lineage>
</organism>
<dbReference type="AlphaFoldDB" id="A0A370IPG9"/>
<evidence type="ECO:0000256" key="1">
    <source>
        <dbReference type="SAM" id="MobiDB-lite"/>
    </source>
</evidence>
<protein>
    <submittedName>
        <fullName evidence="2">Uncharacterized protein</fullName>
    </submittedName>
</protein>
<evidence type="ECO:0000313" key="3">
    <source>
        <dbReference type="Proteomes" id="UP000255421"/>
    </source>
</evidence>
<accession>A0A370IPG9</accession>
<name>A0A370IPG9_9EURY</name>
<reference evidence="2 3" key="1">
    <citation type="submission" date="2018-07" db="EMBL/GenBank/DDBJ databases">
        <title>Genome sequence of extremly halophilic archaeon Halopelagius longus strain BC12-B1.</title>
        <authorList>
            <person name="Zhang X."/>
        </authorList>
    </citation>
    <scope>NUCLEOTIDE SEQUENCE [LARGE SCALE GENOMIC DNA]</scope>
    <source>
        <strain evidence="2 3">BC12-B1</strain>
    </source>
</reference>